<dbReference type="Proteomes" id="UP000054047">
    <property type="component" value="Unassembled WGS sequence"/>
</dbReference>
<feature type="region of interest" description="Disordered" evidence="1">
    <location>
        <begin position="36"/>
        <end position="98"/>
    </location>
</feature>
<organism evidence="2 3">
    <name type="scientific">Ancylostoma duodenale</name>
    <dbReference type="NCBI Taxonomy" id="51022"/>
    <lineage>
        <taxon>Eukaryota</taxon>
        <taxon>Metazoa</taxon>
        <taxon>Ecdysozoa</taxon>
        <taxon>Nematoda</taxon>
        <taxon>Chromadorea</taxon>
        <taxon>Rhabditida</taxon>
        <taxon>Rhabditina</taxon>
        <taxon>Rhabditomorpha</taxon>
        <taxon>Strongyloidea</taxon>
        <taxon>Ancylostomatidae</taxon>
        <taxon>Ancylostomatinae</taxon>
        <taxon>Ancylostoma</taxon>
    </lineage>
</organism>
<reference evidence="2 3" key="1">
    <citation type="submission" date="2013-12" db="EMBL/GenBank/DDBJ databases">
        <title>Draft genome of the parsitic nematode Ancylostoma duodenale.</title>
        <authorList>
            <person name="Mitreva M."/>
        </authorList>
    </citation>
    <scope>NUCLEOTIDE SEQUENCE [LARGE SCALE GENOMIC DNA]</scope>
    <source>
        <strain evidence="2 3">Zhejiang</strain>
    </source>
</reference>
<dbReference type="EMBL" id="KN732016">
    <property type="protein sequence ID" value="KIH59384.1"/>
    <property type="molecule type" value="Genomic_DNA"/>
</dbReference>
<feature type="compositionally biased region" description="Basic and acidic residues" evidence="1">
    <location>
        <begin position="87"/>
        <end position="98"/>
    </location>
</feature>
<gene>
    <name evidence="2" type="ORF">ANCDUO_10385</name>
</gene>
<feature type="compositionally biased region" description="Polar residues" evidence="1">
    <location>
        <begin position="73"/>
        <end position="86"/>
    </location>
</feature>
<protein>
    <submittedName>
        <fullName evidence="2">Uncharacterized protein</fullName>
    </submittedName>
</protein>
<name>A0A0C2GKK7_9BILA</name>
<keyword evidence="3" id="KW-1185">Reference proteome</keyword>
<accession>A0A0C2GKK7</accession>
<dbReference type="OrthoDB" id="5877443at2759"/>
<evidence type="ECO:0000256" key="1">
    <source>
        <dbReference type="SAM" id="MobiDB-lite"/>
    </source>
</evidence>
<evidence type="ECO:0000313" key="3">
    <source>
        <dbReference type="Proteomes" id="UP000054047"/>
    </source>
</evidence>
<dbReference type="AlphaFoldDB" id="A0A0C2GKK7"/>
<proteinExistence type="predicted"/>
<feature type="compositionally biased region" description="Basic and acidic residues" evidence="1">
    <location>
        <begin position="48"/>
        <end position="59"/>
    </location>
</feature>
<evidence type="ECO:0000313" key="2">
    <source>
        <dbReference type="EMBL" id="KIH59384.1"/>
    </source>
</evidence>
<sequence length="98" mass="11101">MGRVNSSRGLIVKVVLPTTKFQQLAVKRAPRLRSFPHKGVNLRPSLTKQERDRMRDARLAKRNSNETPPAVKSPTQPTVNLTFSSENRMEHDVIPENA</sequence>